<dbReference type="PANTHER" id="PTHR11739">
    <property type="entry name" value="CITRATE SYNTHASE"/>
    <property type="match status" value="1"/>
</dbReference>
<dbReference type="GO" id="GO:0005975">
    <property type="term" value="P:carbohydrate metabolic process"/>
    <property type="evidence" value="ECO:0007669"/>
    <property type="project" value="TreeGrafter"/>
</dbReference>
<comment type="pathway">
    <text evidence="1">Carbohydrate metabolism; tricarboxylic acid cycle; isocitrate from oxaloacetate: step 1/2.</text>
</comment>
<dbReference type="PANTHER" id="PTHR11739:SF4">
    <property type="entry name" value="CITRATE SYNTHASE, PEROXISOMAL"/>
    <property type="match status" value="1"/>
</dbReference>
<dbReference type="Gene3D" id="1.10.580.10">
    <property type="entry name" value="Citrate Synthase, domain 1"/>
    <property type="match status" value="1"/>
</dbReference>
<dbReference type="GO" id="GO:0006099">
    <property type="term" value="P:tricarboxylic acid cycle"/>
    <property type="evidence" value="ECO:0007669"/>
    <property type="project" value="TreeGrafter"/>
</dbReference>
<evidence type="ECO:0000256" key="1">
    <source>
        <dbReference type="ARBA" id="ARBA00004751"/>
    </source>
</evidence>
<evidence type="ECO:0000256" key="4">
    <source>
        <dbReference type="ARBA" id="ARBA00022679"/>
    </source>
</evidence>
<keyword evidence="5" id="KW-0812">Transmembrane</keyword>
<dbReference type="InterPro" id="IPR016142">
    <property type="entry name" value="Citrate_synth-like_lrg_a-sub"/>
</dbReference>
<sequence length="242" mass="25490">MPRLLALWLASPRGAAPAALDRSERFSANALRCLAARAPDAARERLFDVLLVALHGGFGIVAPTIALPRFSASTYASVDMNLVAGLTGCGPAHVGACSAATRMLAGLAGKSASAIRESVGERVRAGGRIPGFGHPLLDRDPRPAALERHVERLGCGGEAFDAYRSVCGIVRDERGLHPNIDAIAASILLDLGVAPAFATPVFLFARMPTMLAHAMQKKAHPPFGQTRAVARHRLATLPKAWI</sequence>
<accession>A0AAW9CLW6</accession>
<dbReference type="EC" id="2.3.3.16" evidence="3"/>
<name>A0AAW9CLW6_BURTH</name>
<reference evidence="6" key="1">
    <citation type="submission" date="2018-08" db="EMBL/GenBank/DDBJ databases">
        <title>Identification of Burkholderia cepacia strains that express a Burkholderia pseudomallei-like capsular polysaccharide.</title>
        <authorList>
            <person name="Burtnick M.N."/>
            <person name="Vongsouvath M."/>
            <person name="Newton P."/>
            <person name="Wuthiekanun V."/>
            <person name="Limmathurotsakul D."/>
            <person name="Brett P.J."/>
            <person name="Chantratita N."/>
            <person name="Dance D.A."/>
        </authorList>
    </citation>
    <scope>NUCLEOTIDE SEQUENCE</scope>
    <source>
        <strain evidence="6">SBXCC001</strain>
    </source>
</reference>
<dbReference type="InterPro" id="IPR016143">
    <property type="entry name" value="Citrate_synth-like_sm_a-sub"/>
</dbReference>
<evidence type="ECO:0000256" key="3">
    <source>
        <dbReference type="ARBA" id="ARBA00012972"/>
    </source>
</evidence>
<dbReference type="InterPro" id="IPR036969">
    <property type="entry name" value="Citrate_synthase_sf"/>
</dbReference>
<dbReference type="Gene3D" id="1.10.230.10">
    <property type="entry name" value="Cytochrome P450-Terp, domain 2"/>
    <property type="match status" value="1"/>
</dbReference>
<dbReference type="Pfam" id="PF00285">
    <property type="entry name" value="Citrate_synt"/>
    <property type="match status" value="1"/>
</dbReference>
<evidence type="ECO:0000256" key="5">
    <source>
        <dbReference type="SAM" id="Phobius"/>
    </source>
</evidence>
<comment type="similarity">
    <text evidence="2">Belongs to the citrate synthase family.</text>
</comment>
<dbReference type="InterPro" id="IPR002020">
    <property type="entry name" value="Citrate_synthase"/>
</dbReference>
<dbReference type="GO" id="GO:0036440">
    <property type="term" value="F:citrate synthase activity"/>
    <property type="evidence" value="ECO:0007669"/>
    <property type="project" value="UniProtKB-EC"/>
</dbReference>
<dbReference type="RefSeq" id="WP_019256533.1">
    <property type="nucleotide sequence ID" value="NZ_CP008915.2"/>
</dbReference>
<comment type="caution">
    <text evidence="6">The sequence shown here is derived from an EMBL/GenBank/DDBJ whole genome shotgun (WGS) entry which is preliminary data.</text>
</comment>
<protein>
    <recommendedName>
        <fullName evidence="3">citrate synthase (unknown stereospecificity)</fullName>
        <ecNumber evidence="3">2.3.3.16</ecNumber>
    </recommendedName>
</protein>
<feature type="transmembrane region" description="Helical" evidence="5">
    <location>
        <begin position="182"/>
        <end position="205"/>
    </location>
</feature>
<evidence type="ECO:0000256" key="2">
    <source>
        <dbReference type="ARBA" id="ARBA00010566"/>
    </source>
</evidence>
<keyword evidence="4" id="KW-0808">Transferase</keyword>
<dbReference type="AlphaFoldDB" id="A0AAW9CLW6"/>
<dbReference type="GO" id="GO:0005829">
    <property type="term" value="C:cytosol"/>
    <property type="evidence" value="ECO:0007669"/>
    <property type="project" value="TreeGrafter"/>
</dbReference>
<gene>
    <name evidence="6" type="ORF">C7S16_4274</name>
</gene>
<dbReference type="SUPFAM" id="SSF48256">
    <property type="entry name" value="Citrate synthase"/>
    <property type="match status" value="1"/>
</dbReference>
<dbReference type="EMBL" id="QXCT01000001">
    <property type="protein sequence ID" value="MDW9251287.1"/>
    <property type="molecule type" value="Genomic_DNA"/>
</dbReference>
<organism evidence="6 7">
    <name type="scientific">Burkholderia thailandensis</name>
    <dbReference type="NCBI Taxonomy" id="57975"/>
    <lineage>
        <taxon>Bacteria</taxon>
        <taxon>Pseudomonadati</taxon>
        <taxon>Pseudomonadota</taxon>
        <taxon>Betaproteobacteria</taxon>
        <taxon>Burkholderiales</taxon>
        <taxon>Burkholderiaceae</taxon>
        <taxon>Burkholderia</taxon>
        <taxon>pseudomallei group</taxon>
    </lineage>
</organism>
<keyword evidence="5" id="KW-1133">Transmembrane helix</keyword>
<keyword evidence="5" id="KW-0472">Membrane</keyword>
<evidence type="ECO:0000313" key="6">
    <source>
        <dbReference type="EMBL" id="MDW9251287.1"/>
    </source>
</evidence>
<dbReference type="Proteomes" id="UP001272137">
    <property type="component" value="Unassembled WGS sequence"/>
</dbReference>
<evidence type="ECO:0000313" key="7">
    <source>
        <dbReference type="Proteomes" id="UP001272137"/>
    </source>
</evidence>
<proteinExistence type="inferred from homology"/>